<evidence type="ECO:0000313" key="8">
    <source>
        <dbReference type="RefSeq" id="XP_014681293.1"/>
    </source>
</evidence>
<evidence type="ECO:0000256" key="4">
    <source>
        <dbReference type="ARBA" id="ARBA00023163"/>
    </source>
</evidence>
<proteinExistence type="inferred from homology"/>
<accession>A0ABM1FA22</accession>
<protein>
    <submittedName>
        <fullName evidence="8">Transcription factor AP-1-like</fullName>
    </submittedName>
</protein>
<dbReference type="InterPro" id="IPR050946">
    <property type="entry name" value="AP-1_TF_bZIP"/>
</dbReference>
<keyword evidence="4" id="KW-0804">Transcription</keyword>
<dbReference type="PANTHER" id="PTHR11462">
    <property type="entry name" value="JUN TRANSCRIPTION FACTOR-RELATED"/>
    <property type="match status" value="1"/>
</dbReference>
<evidence type="ECO:0000259" key="6">
    <source>
        <dbReference type="PROSITE" id="PS50217"/>
    </source>
</evidence>
<feature type="coiled-coil region" evidence="5">
    <location>
        <begin position="224"/>
        <end position="271"/>
    </location>
</feature>
<organism evidence="7 8">
    <name type="scientific">Priapulus caudatus</name>
    <name type="common">Priapulid worm</name>
    <dbReference type="NCBI Taxonomy" id="37621"/>
    <lineage>
        <taxon>Eukaryota</taxon>
        <taxon>Metazoa</taxon>
        <taxon>Ecdysozoa</taxon>
        <taxon>Scalidophora</taxon>
        <taxon>Priapulida</taxon>
        <taxon>Priapulimorpha</taxon>
        <taxon>Priapulimorphida</taxon>
        <taxon>Priapulidae</taxon>
        <taxon>Priapulus</taxon>
    </lineage>
</organism>
<dbReference type="InterPro" id="IPR004827">
    <property type="entry name" value="bZIP"/>
</dbReference>
<dbReference type="Pfam" id="PF00170">
    <property type="entry name" value="bZIP_1"/>
    <property type="match status" value="1"/>
</dbReference>
<evidence type="ECO:0000256" key="1">
    <source>
        <dbReference type="ARBA" id="ARBA00006882"/>
    </source>
</evidence>
<dbReference type="Gene3D" id="1.20.5.170">
    <property type="match status" value="1"/>
</dbReference>
<dbReference type="SUPFAM" id="SSF57959">
    <property type="entry name" value="Leucine zipper domain"/>
    <property type="match status" value="1"/>
</dbReference>
<comment type="similarity">
    <text evidence="1">Belongs to the bZIP family. Jun subfamily.</text>
</comment>
<dbReference type="PROSITE" id="PS00036">
    <property type="entry name" value="BZIP_BASIC"/>
    <property type="match status" value="1"/>
</dbReference>
<dbReference type="GeneID" id="106821123"/>
<keyword evidence="7" id="KW-1185">Reference proteome</keyword>
<dbReference type="RefSeq" id="XP_014681293.1">
    <property type="nucleotide sequence ID" value="XM_014825807.1"/>
</dbReference>
<gene>
    <name evidence="8" type="primary">LOC106821123</name>
</gene>
<evidence type="ECO:0000256" key="3">
    <source>
        <dbReference type="ARBA" id="ARBA00023125"/>
    </source>
</evidence>
<reference evidence="8" key="1">
    <citation type="submission" date="2025-08" db="UniProtKB">
        <authorList>
            <consortium name="RefSeq"/>
        </authorList>
    </citation>
    <scope>IDENTIFICATION</scope>
</reference>
<evidence type="ECO:0000256" key="2">
    <source>
        <dbReference type="ARBA" id="ARBA00023015"/>
    </source>
</evidence>
<sequence length="297" mass="32833">MLEMETTMYEDDMRTTGMGKINGKTSIGRYVINHGDNPNSADMTGLKRRMTLDFNTSSKKQRITNLLTSPDMNMLKLESPELEKLIIAQHGAITTTPTPTQFVFPRSVTEEQEMYAQGFVEALANLQRQEPGSNDSRPNYTELVSMLSSPGLISLTPSSTAASLLPPPVSALLSKPLQTTVTMPVAHSLPPIKQEAPQTVPCLNGTPPVSPVNMEHQEVIKLERKRERNRVAASKCRLRKLERISQLEGVVSDLKNQNSELSQTAVSLREQVCALKRQLLQHMNSGCKIVVPTEIGI</sequence>
<evidence type="ECO:0000256" key="5">
    <source>
        <dbReference type="SAM" id="Coils"/>
    </source>
</evidence>
<dbReference type="PROSITE" id="PS50217">
    <property type="entry name" value="BZIP"/>
    <property type="match status" value="1"/>
</dbReference>
<dbReference type="InterPro" id="IPR046347">
    <property type="entry name" value="bZIP_sf"/>
</dbReference>
<dbReference type="PRINTS" id="PR00043">
    <property type="entry name" value="LEUZIPPRJUN"/>
</dbReference>
<dbReference type="SMART" id="SM00338">
    <property type="entry name" value="BRLZ"/>
    <property type="match status" value="1"/>
</dbReference>
<feature type="domain" description="BZIP" evidence="6">
    <location>
        <begin position="219"/>
        <end position="282"/>
    </location>
</feature>
<dbReference type="PANTHER" id="PTHR11462:SF35">
    <property type="entry name" value="TRANSCRIPTION FACTOR JRA"/>
    <property type="match status" value="1"/>
</dbReference>
<dbReference type="InterPro" id="IPR002112">
    <property type="entry name" value="Leuzip_Jun"/>
</dbReference>
<keyword evidence="3" id="KW-0238">DNA-binding</keyword>
<name>A0ABM1FA22_PRICU</name>
<dbReference type="Proteomes" id="UP000695022">
    <property type="component" value="Unplaced"/>
</dbReference>
<keyword evidence="2" id="KW-0805">Transcription regulation</keyword>
<keyword evidence="5" id="KW-0175">Coiled coil</keyword>
<evidence type="ECO:0000313" key="7">
    <source>
        <dbReference type="Proteomes" id="UP000695022"/>
    </source>
</evidence>
<dbReference type="InterPro" id="IPR005643">
    <property type="entry name" value="JNK"/>
</dbReference>
<dbReference type="CDD" id="cd14696">
    <property type="entry name" value="bZIP_Jun"/>
    <property type="match status" value="1"/>
</dbReference>
<dbReference type="Pfam" id="PF03957">
    <property type="entry name" value="Jun"/>
    <property type="match status" value="1"/>
</dbReference>